<dbReference type="AlphaFoldDB" id="A0A7J7W3D2"/>
<gene>
    <name evidence="3" type="ORF">mPipKuh1_008205</name>
</gene>
<keyword evidence="4" id="KW-1185">Reference proteome</keyword>
<evidence type="ECO:0000313" key="3">
    <source>
        <dbReference type="EMBL" id="KAF6331902.1"/>
    </source>
</evidence>
<keyword evidence="2" id="KW-0472">Membrane</keyword>
<feature type="region of interest" description="Disordered" evidence="1">
    <location>
        <begin position="68"/>
        <end position="102"/>
    </location>
</feature>
<comment type="caution">
    <text evidence="3">The sequence shown here is derived from an EMBL/GenBank/DDBJ whole genome shotgun (WGS) entry which is preliminary data.</text>
</comment>
<dbReference type="Proteomes" id="UP000558488">
    <property type="component" value="Unassembled WGS sequence"/>
</dbReference>
<keyword evidence="2" id="KW-1133">Transmembrane helix</keyword>
<name>A0A7J7W3D2_PIPKU</name>
<protein>
    <submittedName>
        <fullName evidence="3">Uncharacterized protein</fullName>
    </submittedName>
</protein>
<dbReference type="EMBL" id="JACAGB010000012">
    <property type="protein sequence ID" value="KAF6331902.1"/>
    <property type="molecule type" value="Genomic_DNA"/>
</dbReference>
<keyword evidence="2" id="KW-0812">Transmembrane</keyword>
<proteinExistence type="predicted"/>
<evidence type="ECO:0000256" key="1">
    <source>
        <dbReference type="SAM" id="MobiDB-lite"/>
    </source>
</evidence>
<reference evidence="3 4" key="1">
    <citation type="journal article" date="2020" name="Nature">
        <title>Six reference-quality genomes reveal evolution of bat adaptations.</title>
        <authorList>
            <person name="Jebb D."/>
            <person name="Huang Z."/>
            <person name="Pippel M."/>
            <person name="Hughes G.M."/>
            <person name="Lavrichenko K."/>
            <person name="Devanna P."/>
            <person name="Winkler S."/>
            <person name="Jermiin L.S."/>
            <person name="Skirmuntt E.C."/>
            <person name="Katzourakis A."/>
            <person name="Burkitt-Gray L."/>
            <person name="Ray D.A."/>
            <person name="Sullivan K.A.M."/>
            <person name="Roscito J.G."/>
            <person name="Kirilenko B.M."/>
            <person name="Davalos L.M."/>
            <person name="Corthals A.P."/>
            <person name="Power M.L."/>
            <person name="Jones G."/>
            <person name="Ransome R.D."/>
            <person name="Dechmann D.K.N."/>
            <person name="Locatelli A.G."/>
            <person name="Puechmaille S.J."/>
            <person name="Fedrigo O."/>
            <person name="Jarvis E.D."/>
            <person name="Hiller M."/>
            <person name="Vernes S.C."/>
            <person name="Myers E.W."/>
            <person name="Teeling E.C."/>
        </authorList>
    </citation>
    <scope>NUCLEOTIDE SEQUENCE [LARGE SCALE GENOMIC DNA]</scope>
    <source>
        <strain evidence="3">MPipKuh1</strain>
        <tissue evidence="3">Flight muscle</tissue>
    </source>
</reference>
<accession>A0A7J7W3D2</accession>
<sequence>MDLSLFLNSLLEFYLSFSLEHLYDNLSFGLEYLYDNLNTISILVLSLFLFFISFVGIPSIPNFRKNEHTEKLQNRAKRRRKGGTRKGKVLPIPPELPKGDPSSLLSMRYQVHDLCQLVDTTCQETEPS</sequence>
<evidence type="ECO:0000313" key="4">
    <source>
        <dbReference type="Proteomes" id="UP000558488"/>
    </source>
</evidence>
<feature type="transmembrane region" description="Helical" evidence="2">
    <location>
        <begin position="37"/>
        <end position="57"/>
    </location>
</feature>
<organism evidence="3 4">
    <name type="scientific">Pipistrellus kuhlii</name>
    <name type="common">Kuhl's pipistrelle</name>
    <dbReference type="NCBI Taxonomy" id="59472"/>
    <lineage>
        <taxon>Eukaryota</taxon>
        <taxon>Metazoa</taxon>
        <taxon>Chordata</taxon>
        <taxon>Craniata</taxon>
        <taxon>Vertebrata</taxon>
        <taxon>Euteleostomi</taxon>
        <taxon>Mammalia</taxon>
        <taxon>Eutheria</taxon>
        <taxon>Laurasiatheria</taxon>
        <taxon>Chiroptera</taxon>
        <taxon>Yangochiroptera</taxon>
        <taxon>Vespertilionidae</taxon>
        <taxon>Pipistrellus</taxon>
    </lineage>
</organism>
<evidence type="ECO:0000256" key="2">
    <source>
        <dbReference type="SAM" id="Phobius"/>
    </source>
</evidence>
<feature type="compositionally biased region" description="Basic residues" evidence="1">
    <location>
        <begin position="74"/>
        <end position="88"/>
    </location>
</feature>